<dbReference type="AlphaFoldDB" id="F2J4L8"/>
<sequence length="240" mass="24018">MTAVAEVGNQASAAPRPVPLPRPKPAGTPAADGTAAASFGFADLVDLVNPLQHIPIVSDIYRAVTGDRIADGPRYAGNALYGMALGGPIGMAAMLAYTAVGQAVESGALPVAPQAGEAPAPATGPLSQAPVAAPGPVERSSLATEDGAGAMPVSDRPLGVTVGAATDLARRAPIDLLAWLDGPARVSAPAGDAAPAGVSARASDTDPLENVVSHPANRLPLEVLETLRQRHQERGAHEPA</sequence>
<dbReference type="STRING" id="991905.SL003B_3850"/>
<evidence type="ECO:0000313" key="3">
    <source>
        <dbReference type="Proteomes" id="UP000008130"/>
    </source>
</evidence>
<accession>F2J4L8</accession>
<evidence type="ECO:0000256" key="1">
    <source>
        <dbReference type="SAM" id="MobiDB-lite"/>
    </source>
</evidence>
<keyword evidence="3" id="KW-1185">Reference proteome</keyword>
<feature type="region of interest" description="Disordered" evidence="1">
    <location>
        <begin position="188"/>
        <end position="214"/>
    </location>
</feature>
<dbReference type="RefSeq" id="WP_013654579.1">
    <property type="nucleotide sequence ID" value="NC_015259.1"/>
</dbReference>
<evidence type="ECO:0000313" key="2">
    <source>
        <dbReference type="EMBL" id="ADZ72270.1"/>
    </source>
</evidence>
<dbReference type="KEGG" id="pgv:SL003B_3850"/>
<dbReference type="eggNOG" id="ENOG5032Y8M">
    <property type="taxonomic scope" value="Bacteria"/>
</dbReference>
<reference evidence="2 3" key="1">
    <citation type="journal article" date="2011" name="J. Bacteriol.">
        <title>Complete genome sequence of Polymorphum gilvum SL003B-26A1T, a crude oil-degrading bacterium from oil-polluted saline soil.</title>
        <authorList>
            <person name="Li S.G."/>
            <person name="Tang Y.Q."/>
            <person name="Nie Y."/>
            <person name="Cai M."/>
            <person name="Wu X.L."/>
        </authorList>
    </citation>
    <scope>NUCLEOTIDE SEQUENCE [LARGE SCALE GENOMIC DNA]</scope>
    <source>
        <strain evidence="3">LMG 25793 / CGMCC 1.9160 / SL003B-26A1</strain>
    </source>
</reference>
<dbReference type="HOGENOM" id="CLU_1164667_0_0_5"/>
<name>F2J4L8_POLGS</name>
<organism evidence="2 3">
    <name type="scientific">Polymorphum gilvum (strain LMG 25793 / CGMCC 1.9160 / SL003B-26A1)</name>
    <dbReference type="NCBI Taxonomy" id="991905"/>
    <lineage>
        <taxon>Bacteria</taxon>
        <taxon>Pseudomonadati</taxon>
        <taxon>Pseudomonadota</taxon>
        <taxon>Alphaproteobacteria</taxon>
        <taxon>Rhodobacterales</taxon>
        <taxon>Paracoccaceae</taxon>
        <taxon>Polymorphum</taxon>
    </lineage>
</organism>
<dbReference type="PATRIC" id="fig|991905.3.peg.3968"/>
<dbReference type="OrthoDB" id="5769175at2"/>
<gene>
    <name evidence="2" type="ordered locus">SL003B_3850</name>
</gene>
<feature type="region of interest" description="Disordered" evidence="1">
    <location>
        <begin position="114"/>
        <end position="154"/>
    </location>
</feature>
<proteinExistence type="predicted"/>
<dbReference type="Proteomes" id="UP000008130">
    <property type="component" value="Chromosome"/>
</dbReference>
<feature type="region of interest" description="Disordered" evidence="1">
    <location>
        <begin position="1"/>
        <end position="32"/>
    </location>
</feature>
<feature type="compositionally biased region" description="Pro residues" evidence="1">
    <location>
        <begin position="16"/>
        <end position="26"/>
    </location>
</feature>
<protein>
    <submittedName>
        <fullName evidence="2">Uncharacterized protein</fullName>
    </submittedName>
</protein>
<dbReference type="EMBL" id="CP002568">
    <property type="protein sequence ID" value="ADZ72270.1"/>
    <property type="molecule type" value="Genomic_DNA"/>
</dbReference>